<dbReference type="PANTHER" id="PTHR30632">
    <property type="entry name" value="MOLYBDATE-BINDING PERIPLASMIC PROTEIN"/>
    <property type="match status" value="1"/>
</dbReference>
<dbReference type="Proteomes" id="UP000293912">
    <property type="component" value="Chromosome"/>
</dbReference>
<keyword evidence="9" id="KW-1185">Reference proteome</keyword>
<dbReference type="GO" id="GO:0046872">
    <property type="term" value="F:metal ion binding"/>
    <property type="evidence" value="ECO:0007669"/>
    <property type="project" value="UniProtKB-KW"/>
</dbReference>
<dbReference type="GO" id="GO:0015689">
    <property type="term" value="P:molybdate ion transport"/>
    <property type="evidence" value="ECO:0007669"/>
    <property type="project" value="InterPro"/>
</dbReference>
<dbReference type="CDD" id="cd13539">
    <property type="entry name" value="PBP2_AvModA"/>
    <property type="match status" value="1"/>
</dbReference>
<dbReference type="SUPFAM" id="SSF53850">
    <property type="entry name" value="Periplasmic binding protein-like II"/>
    <property type="match status" value="1"/>
</dbReference>
<dbReference type="InterPro" id="IPR044084">
    <property type="entry name" value="AvModA-like_subst-bd"/>
</dbReference>
<comment type="subunit">
    <text evidence="5">The complex is composed of two ATP-binding proteins (ModC), two transmembrane proteins (ModB) and a solute-binding protein (ModA).</text>
</comment>
<dbReference type="GO" id="GO:1901359">
    <property type="term" value="F:tungstate binding"/>
    <property type="evidence" value="ECO:0007669"/>
    <property type="project" value="UniProtKB-ARBA"/>
</dbReference>
<dbReference type="KEGG" id="hpse:HPF_17660"/>
<keyword evidence="2 6" id="KW-0500">Molybdenum</keyword>
<feature type="signal peptide" evidence="7">
    <location>
        <begin position="1"/>
        <end position="23"/>
    </location>
</feature>
<evidence type="ECO:0000256" key="6">
    <source>
        <dbReference type="PIRSR" id="PIRSR004846-1"/>
    </source>
</evidence>
<dbReference type="NCBIfam" id="TIGR01256">
    <property type="entry name" value="modA"/>
    <property type="match status" value="1"/>
</dbReference>
<organism evidence="8 9">
    <name type="scientific">Hydrogenophaga pseudoflava</name>
    <name type="common">Pseudomonas carboxydoflava</name>
    <dbReference type="NCBI Taxonomy" id="47421"/>
    <lineage>
        <taxon>Bacteria</taxon>
        <taxon>Pseudomonadati</taxon>
        <taxon>Pseudomonadota</taxon>
        <taxon>Betaproteobacteria</taxon>
        <taxon>Burkholderiales</taxon>
        <taxon>Comamonadaceae</taxon>
        <taxon>Hydrogenophaga</taxon>
    </lineage>
</organism>
<comment type="similarity">
    <text evidence="1">Belongs to the bacterial solute-binding protein ModA family.</text>
</comment>
<protein>
    <submittedName>
        <fullName evidence="8">Molybdate-binding periplasmic protein</fullName>
    </submittedName>
</protein>
<accession>A0A4P6X4E4</accession>
<dbReference type="Pfam" id="PF13531">
    <property type="entry name" value="SBP_bac_11"/>
    <property type="match status" value="1"/>
</dbReference>
<evidence type="ECO:0000256" key="1">
    <source>
        <dbReference type="ARBA" id="ARBA00009175"/>
    </source>
</evidence>
<dbReference type="RefSeq" id="WP_133157382.1">
    <property type="nucleotide sequence ID" value="NZ_CP037867.1"/>
</dbReference>
<evidence type="ECO:0000256" key="5">
    <source>
        <dbReference type="ARBA" id="ARBA00062515"/>
    </source>
</evidence>
<gene>
    <name evidence="8" type="primary">modA</name>
    <name evidence="8" type="ORF">HPF_17660</name>
</gene>
<keyword evidence="4 7" id="KW-0732">Signal</keyword>
<dbReference type="PIRSF" id="PIRSF004846">
    <property type="entry name" value="ModA"/>
    <property type="match status" value="1"/>
</dbReference>
<evidence type="ECO:0000256" key="7">
    <source>
        <dbReference type="SAM" id="SignalP"/>
    </source>
</evidence>
<name>A0A4P6X4E4_HYDPS</name>
<evidence type="ECO:0000256" key="2">
    <source>
        <dbReference type="ARBA" id="ARBA00022505"/>
    </source>
</evidence>
<proteinExistence type="inferred from homology"/>
<dbReference type="GO" id="GO:0030973">
    <property type="term" value="F:molybdate ion binding"/>
    <property type="evidence" value="ECO:0007669"/>
    <property type="project" value="InterPro"/>
</dbReference>
<evidence type="ECO:0000313" key="8">
    <source>
        <dbReference type="EMBL" id="QBM29526.1"/>
    </source>
</evidence>
<dbReference type="Gene3D" id="3.40.190.10">
    <property type="entry name" value="Periplasmic binding protein-like II"/>
    <property type="match status" value="2"/>
</dbReference>
<dbReference type="InterPro" id="IPR005950">
    <property type="entry name" value="ModA"/>
</dbReference>
<dbReference type="AlphaFoldDB" id="A0A4P6X4E4"/>
<sequence precursor="true">MRLLLSALSVLLCTAFTHTAAQAAEAQVAVAANFAEPIKAIAAVLQKTTGHTLKISTGASGAFYTQIKNGAPFDVFLSADNERPEMLEKDGLAQPGTRFTYANGKLVLWSVRPGRVDGQGAVLKAADLGKVAFANPKTAPYGAAALQVLDKLGLKDALAPKLVQGESIGQTFNFVKTGNADVGFVAMSQVLEGGQLKEGSMWVIPQTQYDAIRQDAVLLKRGANNEAAKELFKLLQSPNIKDLIRSYGYDL</sequence>
<dbReference type="InterPro" id="IPR050682">
    <property type="entry name" value="ModA/WtpA"/>
</dbReference>
<feature type="binding site" evidence="6">
    <location>
        <position position="60"/>
    </location>
    <ligand>
        <name>molybdate</name>
        <dbReference type="ChEBI" id="CHEBI:36264"/>
    </ligand>
</feature>
<evidence type="ECO:0000313" key="9">
    <source>
        <dbReference type="Proteomes" id="UP000293912"/>
    </source>
</evidence>
<reference evidence="8 9" key="1">
    <citation type="submission" date="2019-03" db="EMBL/GenBank/DDBJ databases">
        <authorList>
            <person name="Sebastian G."/>
            <person name="Baumann P."/>
            <person name="Ruckert C."/>
            <person name="Kalinowski J."/>
            <person name="Nebel B."/>
            <person name="Takors R."/>
            <person name="Blombach B."/>
        </authorList>
    </citation>
    <scope>NUCLEOTIDE SEQUENCE [LARGE SCALE GENOMIC DNA]</scope>
    <source>
        <strain evidence="8 9">DSM 1084</strain>
    </source>
</reference>
<dbReference type="FunFam" id="3.40.190.10:FF:000035">
    <property type="entry name" value="Molybdate ABC transporter substrate-binding protein"/>
    <property type="match status" value="1"/>
</dbReference>
<dbReference type="PANTHER" id="PTHR30632:SF14">
    <property type="entry name" value="TUNGSTATE_MOLYBDATE_CHROMATE-BINDING PROTEIN MODA"/>
    <property type="match status" value="1"/>
</dbReference>
<keyword evidence="3 6" id="KW-0479">Metal-binding</keyword>
<dbReference type="EMBL" id="CP037867">
    <property type="protein sequence ID" value="QBM29526.1"/>
    <property type="molecule type" value="Genomic_DNA"/>
</dbReference>
<evidence type="ECO:0000256" key="3">
    <source>
        <dbReference type="ARBA" id="ARBA00022723"/>
    </source>
</evidence>
<feature type="chain" id="PRO_5020324461" evidence="7">
    <location>
        <begin position="24"/>
        <end position="251"/>
    </location>
</feature>
<feature type="binding site" evidence="6">
    <location>
        <position position="168"/>
    </location>
    <ligand>
        <name>molybdate</name>
        <dbReference type="ChEBI" id="CHEBI:36264"/>
    </ligand>
</feature>
<evidence type="ECO:0000256" key="4">
    <source>
        <dbReference type="ARBA" id="ARBA00022729"/>
    </source>
</evidence>